<feature type="region of interest" description="Disordered" evidence="1">
    <location>
        <begin position="1"/>
        <end position="54"/>
    </location>
</feature>
<feature type="non-terminal residue" evidence="2">
    <location>
        <position position="54"/>
    </location>
</feature>
<feature type="compositionally biased region" description="Basic residues" evidence="1">
    <location>
        <begin position="38"/>
        <end position="48"/>
    </location>
</feature>
<reference evidence="2" key="1">
    <citation type="submission" date="2020-02" db="EMBL/GenBank/DDBJ databases">
        <authorList>
            <person name="Meier V. D."/>
        </authorList>
    </citation>
    <scope>NUCLEOTIDE SEQUENCE</scope>
    <source>
        <strain evidence="2">AVDCRST_MAG27</strain>
    </source>
</reference>
<dbReference type="AlphaFoldDB" id="A0A6J4JE81"/>
<dbReference type="EMBL" id="CADCTD010000152">
    <property type="protein sequence ID" value="CAA9275930.1"/>
    <property type="molecule type" value="Genomic_DNA"/>
</dbReference>
<feature type="compositionally biased region" description="Basic residues" evidence="1">
    <location>
        <begin position="1"/>
        <end position="25"/>
    </location>
</feature>
<organism evidence="2">
    <name type="scientific">uncultured Craurococcus sp</name>
    <dbReference type="NCBI Taxonomy" id="1135998"/>
    <lineage>
        <taxon>Bacteria</taxon>
        <taxon>Pseudomonadati</taxon>
        <taxon>Pseudomonadota</taxon>
        <taxon>Alphaproteobacteria</taxon>
        <taxon>Acetobacterales</taxon>
        <taxon>Acetobacteraceae</taxon>
        <taxon>Craurococcus</taxon>
        <taxon>environmental samples</taxon>
    </lineage>
</organism>
<name>A0A6J4JE81_9PROT</name>
<evidence type="ECO:0000313" key="2">
    <source>
        <dbReference type="EMBL" id="CAA9275930.1"/>
    </source>
</evidence>
<sequence length="54" mass="6051">GRRAPPRAVRRACNQRHGTRRRRLREGRGGRSGGRAAPARRRVPRARGARVGPM</sequence>
<protein>
    <submittedName>
        <fullName evidence="2">Uncharacterized protein</fullName>
    </submittedName>
</protein>
<proteinExistence type="predicted"/>
<gene>
    <name evidence="2" type="ORF">AVDCRST_MAG27-3356</name>
</gene>
<feature type="non-terminal residue" evidence="2">
    <location>
        <position position="1"/>
    </location>
</feature>
<evidence type="ECO:0000256" key="1">
    <source>
        <dbReference type="SAM" id="MobiDB-lite"/>
    </source>
</evidence>
<accession>A0A6J4JE81</accession>